<dbReference type="Pfam" id="PF00545">
    <property type="entry name" value="Ribonuclease"/>
    <property type="match status" value="1"/>
</dbReference>
<protein>
    <submittedName>
        <fullName evidence="5">Ribonuclease</fullName>
    </submittedName>
</protein>
<organism evidence="5 6">
    <name type="scientific">Knoellia sinensis KCTC 19936</name>
    <dbReference type="NCBI Taxonomy" id="1385520"/>
    <lineage>
        <taxon>Bacteria</taxon>
        <taxon>Bacillati</taxon>
        <taxon>Actinomycetota</taxon>
        <taxon>Actinomycetes</taxon>
        <taxon>Micrococcales</taxon>
        <taxon>Intrasporangiaceae</taxon>
        <taxon>Knoellia</taxon>
    </lineage>
</organism>
<evidence type="ECO:0000256" key="2">
    <source>
        <dbReference type="ARBA" id="ARBA00022801"/>
    </source>
</evidence>
<dbReference type="GO" id="GO:0016787">
    <property type="term" value="F:hydrolase activity"/>
    <property type="evidence" value="ECO:0007669"/>
    <property type="project" value="UniProtKB-KW"/>
</dbReference>
<name>A0A0A0J3H5_9MICO</name>
<keyword evidence="6" id="KW-1185">Reference proteome</keyword>
<reference evidence="5 6" key="1">
    <citation type="submission" date="2013-08" db="EMBL/GenBank/DDBJ databases">
        <title>The genome sequence of Knoellia sinensis.</title>
        <authorList>
            <person name="Zhu W."/>
            <person name="Wang G."/>
        </authorList>
    </citation>
    <scope>NUCLEOTIDE SEQUENCE [LARGE SCALE GENOMIC DNA]</scope>
    <source>
        <strain evidence="5 6">KCTC 19936</strain>
    </source>
</reference>
<gene>
    <name evidence="5" type="ORF">N802_19315</name>
</gene>
<accession>A0A0A0J3H5</accession>
<dbReference type="GO" id="GO:0004521">
    <property type="term" value="F:RNA endonuclease activity"/>
    <property type="evidence" value="ECO:0007669"/>
    <property type="project" value="InterPro"/>
</dbReference>
<dbReference type="Proteomes" id="UP000030002">
    <property type="component" value="Unassembled WGS sequence"/>
</dbReference>
<dbReference type="InterPro" id="IPR016191">
    <property type="entry name" value="Ribonuclease/ribotoxin"/>
</dbReference>
<dbReference type="Gene3D" id="3.10.450.30">
    <property type="entry name" value="Microbial ribonucleases"/>
    <property type="match status" value="1"/>
</dbReference>
<proteinExistence type="predicted"/>
<dbReference type="InterPro" id="IPR000026">
    <property type="entry name" value="N1-like"/>
</dbReference>
<keyword evidence="2" id="KW-0378">Hydrolase</keyword>
<keyword evidence="4" id="KW-1133">Transmembrane helix</keyword>
<dbReference type="STRING" id="1385520.N802_19315"/>
<evidence type="ECO:0000313" key="5">
    <source>
        <dbReference type="EMBL" id="KGN31905.1"/>
    </source>
</evidence>
<dbReference type="GO" id="GO:0003723">
    <property type="term" value="F:RNA binding"/>
    <property type="evidence" value="ECO:0007669"/>
    <property type="project" value="InterPro"/>
</dbReference>
<feature type="compositionally biased region" description="Low complexity" evidence="3">
    <location>
        <begin position="38"/>
        <end position="57"/>
    </location>
</feature>
<comment type="caution">
    <text evidence="5">The sequence shown here is derived from an EMBL/GenBank/DDBJ whole genome shotgun (WGS) entry which is preliminary data.</text>
</comment>
<feature type="region of interest" description="Disordered" evidence="3">
    <location>
        <begin position="35"/>
        <end position="61"/>
    </location>
</feature>
<dbReference type="eggNOG" id="COG4290">
    <property type="taxonomic scope" value="Bacteria"/>
</dbReference>
<keyword evidence="1" id="KW-0540">Nuclease</keyword>
<sequence>MTGRGSTLTWLAPLLIIALVVGLWWVANRDSSGSAIDPGTRATATAGPGGTAYPSTANTPDSGLETIAESRLPREAHATLELIRAGGPYPYDQDDRTFQNREGILPQQKRGYYREYTVETPGSDDRGARRIVTGRDGDKYWTDDHYDSFRQIQEGQ</sequence>
<evidence type="ECO:0000256" key="3">
    <source>
        <dbReference type="SAM" id="MobiDB-lite"/>
    </source>
</evidence>
<evidence type="ECO:0000256" key="1">
    <source>
        <dbReference type="ARBA" id="ARBA00022722"/>
    </source>
</evidence>
<dbReference type="EMBL" id="AVPJ01000009">
    <property type="protein sequence ID" value="KGN31905.1"/>
    <property type="molecule type" value="Genomic_DNA"/>
</dbReference>
<evidence type="ECO:0000256" key="4">
    <source>
        <dbReference type="SAM" id="Phobius"/>
    </source>
</evidence>
<keyword evidence="4" id="KW-0812">Transmembrane</keyword>
<keyword evidence="4" id="KW-0472">Membrane</keyword>
<evidence type="ECO:0000313" key="6">
    <source>
        <dbReference type="Proteomes" id="UP000030002"/>
    </source>
</evidence>
<dbReference type="AlphaFoldDB" id="A0A0A0J3H5"/>
<dbReference type="SUPFAM" id="SSF53933">
    <property type="entry name" value="Microbial ribonucleases"/>
    <property type="match status" value="1"/>
</dbReference>
<feature type="transmembrane region" description="Helical" evidence="4">
    <location>
        <begin position="7"/>
        <end position="27"/>
    </location>
</feature>